<keyword evidence="3" id="KW-1185">Reference proteome</keyword>
<dbReference type="SUPFAM" id="SSF57997">
    <property type="entry name" value="Tropomyosin"/>
    <property type="match status" value="1"/>
</dbReference>
<proteinExistence type="predicted"/>
<reference evidence="2" key="2">
    <citation type="submission" date="2025-08" db="UniProtKB">
        <authorList>
            <consortium name="Ensembl"/>
        </authorList>
    </citation>
    <scope>IDENTIFICATION</scope>
</reference>
<dbReference type="Proteomes" id="UP000472264">
    <property type="component" value="Chromosome 12"/>
</dbReference>
<sequence length="390" mass="45377">INLLFLTHHVTCPPHFVSETPDEPWSSTPVKKLFHFVGFYLSDALMFTLCLVVSLCPALLKLRVNDLSVSTIQKQRKELQLLMAELKDRDQELNSMAASHHRQIQAWEQDRQKVLCLEQRCSRLEDMLQKRDEMIRALKKRILVVELEEKEVQKVLSAAQHQLHEFEQNQQHVNQRCQDWEEKNQSLTSTLMALSTQVGSLQVREEELSSMLKLKDKDVTEATGRLRDLEASLTESRSRETKLLRDMEENKRRYREAKHAASHLKGELQQQITQSSSQREEIIRLKQELQILFNPLFSSLDELLELTRSKQERTKSELCCLQQVPELSEASGTRRHCSYRSQLSRHVFPHSSFSHCSHSHRSVSGLAAYLSVVLLFPHCDSVRVKSGFWR</sequence>
<feature type="coiled-coil region" evidence="1">
    <location>
        <begin position="237"/>
        <end position="267"/>
    </location>
</feature>
<evidence type="ECO:0000313" key="3">
    <source>
        <dbReference type="Proteomes" id="UP000472264"/>
    </source>
</evidence>
<evidence type="ECO:0000313" key="2">
    <source>
        <dbReference type="Ensembl" id="ENSENLP00000015812.1"/>
    </source>
</evidence>
<protein>
    <submittedName>
        <fullName evidence="2">Coiled-coil domain containing 62</fullName>
    </submittedName>
</protein>
<dbReference type="InParanoid" id="A0A665U8K6"/>
<keyword evidence="1" id="KW-0175">Coiled coil</keyword>
<dbReference type="OMA" id="SWEGNSW"/>
<reference evidence="2" key="1">
    <citation type="submission" date="2021-04" db="EMBL/GenBank/DDBJ databases">
        <authorList>
            <consortium name="Wellcome Sanger Institute Data Sharing"/>
        </authorList>
    </citation>
    <scope>NUCLEOTIDE SEQUENCE [LARGE SCALE GENOMIC DNA]</scope>
</reference>
<feature type="coiled-coil region" evidence="1">
    <location>
        <begin position="69"/>
        <end position="96"/>
    </location>
</feature>
<accession>A0A665U8K6</accession>
<organism evidence="2 3">
    <name type="scientific">Echeneis naucrates</name>
    <name type="common">Live sharksucker</name>
    <dbReference type="NCBI Taxonomy" id="173247"/>
    <lineage>
        <taxon>Eukaryota</taxon>
        <taxon>Metazoa</taxon>
        <taxon>Chordata</taxon>
        <taxon>Craniata</taxon>
        <taxon>Vertebrata</taxon>
        <taxon>Euteleostomi</taxon>
        <taxon>Actinopterygii</taxon>
        <taxon>Neopterygii</taxon>
        <taxon>Teleostei</taxon>
        <taxon>Neoteleostei</taxon>
        <taxon>Acanthomorphata</taxon>
        <taxon>Carangaria</taxon>
        <taxon>Carangiformes</taxon>
        <taxon>Echeneidae</taxon>
        <taxon>Echeneis</taxon>
    </lineage>
</organism>
<name>A0A665U8K6_ECHNA</name>
<evidence type="ECO:0000256" key="1">
    <source>
        <dbReference type="SAM" id="Coils"/>
    </source>
</evidence>
<dbReference type="AlphaFoldDB" id="A0A665U8K6"/>
<feature type="coiled-coil region" evidence="1">
    <location>
        <begin position="121"/>
        <end position="197"/>
    </location>
</feature>
<reference evidence="2" key="3">
    <citation type="submission" date="2025-09" db="UniProtKB">
        <authorList>
            <consortium name="Ensembl"/>
        </authorList>
    </citation>
    <scope>IDENTIFICATION</scope>
</reference>
<dbReference type="Ensembl" id="ENSENLT00000016415.1">
    <property type="protein sequence ID" value="ENSENLP00000015812.1"/>
    <property type="gene ID" value="ENSENLG00000007338.1"/>
</dbReference>